<evidence type="ECO:0000256" key="10">
    <source>
        <dbReference type="ARBA" id="ARBA00022741"/>
    </source>
</evidence>
<dbReference type="PANTHER" id="PTHR43457">
    <property type="entry name" value="NITROGENASE MOLYBDENUM-IRON PROTEIN ALPHA CHAIN"/>
    <property type="match status" value="1"/>
</dbReference>
<organism evidence="20 21">
    <name type="scientific">Oceanidesulfovibrio marinus</name>
    <dbReference type="NCBI Taxonomy" id="370038"/>
    <lineage>
        <taxon>Bacteria</taxon>
        <taxon>Pseudomonadati</taxon>
        <taxon>Thermodesulfobacteriota</taxon>
        <taxon>Desulfovibrionia</taxon>
        <taxon>Desulfovibrionales</taxon>
        <taxon>Desulfovibrionaceae</taxon>
        <taxon>Oceanidesulfovibrio</taxon>
    </lineage>
</organism>
<evidence type="ECO:0000256" key="14">
    <source>
        <dbReference type="ARBA" id="ARBA00023014"/>
    </source>
</evidence>
<evidence type="ECO:0000256" key="11">
    <source>
        <dbReference type="ARBA" id="ARBA00022840"/>
    </source>
</evidence>
<keyword evidence="13" id="KW-0408">Iron</keyword>
<dbReference type="GO" id="GO:0005524">
    <property type="term" value="F:ATP binding"/>
    <property type="evidence" value="ECO:0007669"/>
    <property type="project" value="UniProtKB-KW"/>
</dbReference>
<evidence type="ECO:0000256" key="15">
    <source>
        <dbReference type="ARBA" id="ARBA00023231"/>
    </source>
</evidence>
<dbReference type="EMBL" id="QMIF01000002">
    <property type="protein sequence ID" value="TVM35764.1"/>
    <property type="molecule type" value="Genomic_DNA"/>
</dbReference>
<evidence type="ECO:0000256" key="6">
    <source>
        <dbReference type="ARBA" id="ARBA00012773"/>
    </source>
</evidence>
<evidence type="ECO:0000256" key="2">
    <source>
        <dbReference type="ARBA" id="ARBA00001969"/>
    </source>
</evidence>
<dbReference type="Gene3D" id="3.40.50.12380">
    <property type="entry name" value="Nitrogenase MoFe cofactor biosynthesis protein NifE, C-terminal"/>
    <property type="match status" value="1"/>
</dbReference>
<keyword evidence="9" id="KW-0479">Metal-binding</keyword>
<dbReference type="GO" id="GO:0016163">
    <property type="term" value="F:nitrogenase activity"/>
    <property type="evidence" value="ECO:0007669"/>
    <property type="project" value="UniProtKB-UniRule"/>
</dbReference>
<evidence type="ECO:0000256" key="9">
    <source>
        <dbReference type="ARBA" id="ARBA00022723"/>
    </source>
</evidence>
<keyword evidence="15 18" id="KW-0535">Nitrogen fixation</keyword>
<dbReference type="PANTHER" id="PTHR43457:SF1">
    <property type="entry name" value="NITROGENASE MOLYBDENUM-IRON PROTEIN ALPHA CHAIN"/>
    <property type="match status" value="1"/>
</dbReference>
<comment type="function">
    <text evidence="3">This molybdenum-iron protein is part of the nitrogenase complex that catalyzes the key enzymatic reactions in nitrogen fixation.</text>
</comment>
<evidence type="ECO:0000256" key="17">
    <source>
        <dbReference type="NCBIfam" id="TIGR01282"/>
    </source>
</evidence>
<evidence type="ECO:0000256" key="4">
    <source>
        <dbReference type="ARBA" id="ARBA00011002"/>
    </source>
</evidence>
<comment type="subunit">
    <text evidence="5">Tetramer of two alpha and two beta chains. Forms complex with the iron protein (nitrogenase component 2).</text>
</comment>
<evidence type="ECO:0000256" key="7">
    <source>
        <dbReference type="ARBA" id="ARBA00017663"/>
    </source>
</evidence>
<reference evidence="20 21" key="1">
    <citation type="submission" date="2018-06" db="EMBL/GenBank/DDBJ databases">
        <title>Complete genome of Desulfovibrio marinus P48SEP.</title>
        <authorList>
            <person name="Crispim J.S."/>
            <person name="Vidigal P.M.P."/>
            <person name="Silva L.C.F."/>
            <person name="Araujo L.C."/>
            <person name="Laguardia C.N."/>
            <person name="Dias R.S."/>
            <person name="Sousa M.P."/>
            <person name="Paula S.O."/>
            <person name="Silva C."/>
        </authorList>
    </citation>
    <scope>NUCLEOTIDE SEQUENCE [LARGE SCALE GENOMIC DNA]</scope>
    <source>
        <strain evidence="20 21">P48SEP</strain>
    </source>
</reference>
<dbReference type="SUPFAM" id="SSF53807">
    <property type="entry name" value="Helical backbone' metal receptor"/>
    <property type="match status" value="1"/>
</dbReference>
<dbReference type="RefSeq" id="WP_144234094.1">
    <property type="nucleotide sequence ID" value="NZ_QMIF01000002.1"/>
</dbReference>
<dbReference type="EC" id="1.18.6.1" evidence="6 17"/>
<evidence type="ECO:0000313" key="21">
    <source>
        <dbReference type="Proteomes" id="UP000434052"/>
    </source>
</evidence>
<evidence type="ECO:0000259" key="19">
    <source>
        <dbReference type="Pfam" id="PF00148"/>
    </source>
</evidence>
<dbReference type="GO" id="GO:0016612">
    <property type="term" value="C:molybdenum-iron nitrogenase complex"/>
    <property type="evidence" value="ECO:0007669"/>
    <property type="project" value="UniProtKB-UniRule"/>
</dbReference>
<evidence type="ECO:0000256" key="5">
    <source>
        <dbReference type="ARBA" id="ARBA00011462"/>
    </source>
</evidence>
<dbReference type="Proteomes" id="UP000434052">
    <property type="component" value="Unassembled WGS sequence"/>
</dbReference>
<dbReference type="Gene3D" id="3.40.50.1980">
    <property type="entry name" value="Nitrogenase molybdenum iron protein domain"/>
    <property type="match status" value="2"/>
</dbReference>
<comment type="cofactor">
    <cofactor evidence="1">
        <name>[8Fe-7S] cluster</name>
        <dbReference type="ChEBI" id="CHEBI:21143"/>
    </cofactor>
</comment>
<feature type="domain" description="Nitrogenase/oxidoreductase component 1" evidence="19">
    <location>
        <begin position="67"/>
        <end position="527"/>
    </location>
</feature>
<evidence type="ECO:0000313" key="20">
    <source>
        <dbReference type="EMBL" id="TVM35764.1"/>
    </source>
</evidence>
<dbReference type="NCBIfam" id="TIGR01862">
    <property type="entry name" value="N2-ase-Ialpha"/>
    <property type="match status" value="1"/>
</dbReference>
<evidence type="ECO:0000256" key="18">
    <source>
        <dbReference type="RuleBase" id="RU004021"/>
    </source>
</evidence>
<dbReference type="Pfam" id="PF00148">
    <property type="entry name" value="Oxidored_nitro"/>
    <property type="match status" value="1"/>
</dbReference>
<dbReference type="NCBIfam" id="TIGR01282">
    <property type="entry name" value="nifD"/>
    <property type="match status" value="1"/>
</dbReference>
<keyword evidence="11" id="KW-0067">ATP-binding</keyword>
<name>A0A6P1ZKZ3_9BACT</name>
<dbReference type="InterPro" id="IPR000318">
    <property type="entry name" value="Nase_comp1_CS"/>
</dbReference>
<dbReference type="OrthoDB" id="9762718at2"/>
<evidence type="ECO:0000256" key="3">
    <source>
        <dbReference type="ARBA" id="ARBA00002621"/>
    </source>
</evidence>
<dbReference type="GO" id="GO:0051536">
    <property type="term" value="F:iron-sulfur cluster binding"/>
    <property type="evidence" value="ECO:0007669"/>
    <property type="project" value="UniProtKB-KW"/>
</dbReference>
<keyword evidence="8" id="KW-0500">Molybdenum</keyword>
<protein>
    <recommendedName>
        <fullName evidence="7 17">Nitrogenase molybdenum-iron protein alpha chain</fullName>
        <ecNumber evidence="6 17">1.18.6.1</ecNumber>
    </recommendedName>
</protein>
<dbReference type="GO" id="GO:0046872">
    <property type="term" value="F:metal ion binding"/>
    <property type="evidence" value="ECO:0007669"/>
    <property type="project" value="UniProtKB-KW"/>
</dbReference>
<comment type="similarity">
    <text evidence="4 18">Belongs to the NifD/NifK/NifE/NifN family.</text>
</comment>
<keyword evidence="14" id="KW-0411">Iron-sulfur</keyword>
<comment type="catalytic activity">
    <reaction evidence="16">
        <text>N2 + 8 reduced [2Fe-2S]-[ferredoxin] + 16 ATP + 16 H2O = H2 + 8 oxidized [2Fe-2S]-[ferredoxin] + 2 NH4(+) + 16 ADP + 16 phosphate + 6 H(+)</text>
        <dbReference type="Rhea" id="RHEA:21448"/>
        <dbReference type="Rhea" id="RHEA-COMP:10000"/>
        <dbReference type="Rhea" id="RHEA-COMP:10001"/>
        <dbReference type="ChEBI" id="CHEBI:15377"/>
        <dbReference type="ChEBI" id="CHEBI:15378"/>
        <dbReference type="ChEBI" id="CHEBI:17997"/>
        <dbReference type="ChEBI" id="CHEBI:18276"/>
        <dbReference type="ChEBI" id="CHEBI:28938"/>
        <dbReference type="ChEBI" id="CHEBI:30616"/>
        <dbReference type="ChEBI" id="CHEBI:33737"/>
        <dbReference type="ChEBI" id="CHEBI:33738"/>
        <dbReference type="ChEBI" id="CHEBI:43474"/>
        <dbReference type="ChEBI" id="CHEBI:456216"/>
        <dbReference type="EC" id="1.18.6.1"/>
    </reaction>
</comment>
<evidence type="ECO:0000256" key="16">
    <source>
        <dbReference type="ARBA" id="ARBA00047967"/>
    </source>
</evidence>
<keyword evidence="12 20" id="KW-0560">Oxidoreductase</keyword>
<accession>A0A6P1ZKZ3</accession>
<proteinExistence type="inferred from homology"/>
<evidence type="ECO:0000256" key="13">
    <source>
        <dbReference type="ARBA" id="ARBA00023004"/>
    </source>
</evidence>
<evidence type="ECO:0000256" key="8">
    <source>
        <dbReference type="ARBA" id="ARBA00022505"/>
    </source>
</evidence>
<sequence>MATKDKLVNFTNRDLNDLKEELLKKYPPKVARKRAKQFMVNEATDGNPPEIQANVRTIPGIITMRGCTYAGCKGVILGPTRDIVNITHGPIGCGFYSWLTRRNQTKPESNDDWNFMPYAFSTDMSEHDIVFGGEKKLKQAIREAYEIFKPKAIAIFATCPVGLIGDDIHAAAREVKQDLNDKGVDINIFGFSCEGYKGVSQSAGHHIANNQIFSHVVGLDDDAKSAKYSINMLGEYNIGGDAFVIEELLNRCGIEINSTFSGNSTYDQFARAHTADLNCIMCHRSINYVAEMMETKFGIPWIKVNFLGVDSTAKSMRKIAQYFGDKELIEKVEEVIAEEMPAVEMALADIKPRTEGKTAMLFVGGSRAHHYQDLFKEMGMRTLAAGYEFAHRDDYEGRRVLGDIKVDADSRNIEELEVEACPTRFKPRKTEEEKAQLEAEGFEFKGYDGIMSDMSTDSLVIDDLNQYEADELVKRFRPDVFCAGIKEKFGIQKMGIPMKQLHSYDSGGPYAGFKGAVNFYKEIDRLVNSRVWSFMKAPWEKNPELSATFVWENN</sequence>
<comment type="cofactor">
    <cofactor evidence="2">
        <name>[7Fe-Mo-9S-C-homocitryl] cluster</name>
        <dbReference type="ChEBI" id="CHEBI:30409"/>
    </cofactor>
</comment>
<dbReference type="AlphaFoldDB" id="A0A6P1ZKZ3"/>
<comment type="caution">
    <text evidence="20">The sequence shown here is derived from an EMBL/GenBank/DDBJ whole genome shotgun (WGS) entry which is preliminary data.</text>
</comment>
<gene>
    <name evidence="20" type="primary">nifD</name>
    <name evidence="20" type="ORF">DQK91_03625</name>
</gene>
<evidence type="ECO:0000256" key="12">
    <source>
        <dbReference type="ARBA" id="ARBA00023002"/>
    </source>
</evidence>
<keyword evidence="10" id="KW-0547">Nucleotide-binding</keyword>
<dbReference type="PROSITE" id="PS00699">
    <property type="entry name" value="NITROGENASE_1_1"/>
    <property type="match status" value="1"/>
</dbReference>
<dbReference type="InterPro" id="IPR005972">
    <property type="entry name" value="Nase_Mo-Fe_asu"/>
</dbReference>
<dbReference type="InterPro" id="IPR000510">
    <property type="entry name" value="Nase/OxRdtase_comp1"/>
</dbReference>
<dbReference type="InterPro" id="IPR010143">
    <property type="entry name" value="Nase_comp1_asu"/>
</dbReference>
<evidence type="ECO:0000256" key="1">
    <source>
        <dbReference type="ARBA" id="ARBA00001919"/>
    </source>
</evidence>